<dbReference type="EMBL" id="LAZR01000200">
    <property type="protein sequence ID" value="KKN82437.1"/>
    <property type="molecule type" value="Genomic_DNA"/>
</dbReference>
<dbReference type="GO" id="GO:0006355">
    <property type="term" value="P:regulation of DNA-templated transcription"/>
    <property type="evidence" value="ECO:0007669"/>
    <property type="project" value="InterPro"/>
</dbReference>
<dbReference type="PROSITE" id="PS50112">
    <property type="entry name" value="PAS"/>
    <property type="match status" value="1"/>
</dbReference>
<dbReference type="CDD" id="cd01949">
    <property type="entry name" value="GGDEF"/>
    <property type="match status" value="1"/>
</dbReference>
<dbReference type="InterPro" id="IPR043128">
    <property type="entry name" value="Rev_trsase/Diguanyl_cyclase"/>
</dbReference>
<dbReference type="Gene3D" id="3.30.450.20">
    <property type="entry name" value="PAS domain"/>
    <property type="match status" value="2"/>
</dbReference>
<feature type="domain" description="GGDEF" evidence="3">
    <location>
        <begin position="297"/>
        <end position="373"/>
    </location>
</feature>
<dbReference type="PROSITE" id="PS50887">
    <property type="entry name" value="GGDEF"/>
    <property type="match status" value="1"/>
</dbReference>
<reference evidence="4" key="1">
    <citation type="journal article" date="2015" name="Nature">
        <title>Complex archaea that bridge the gap between prokaryotes and eukaryotes.</title>
        <authorList>
            <person name="Spang A."/>
            <person name="Saw J.H."/>
            <person name="Jorgensen S.L."/>
            <person name="Zaremba-Niedzwiedzka K."/>
            <person name="Martijn J."/>
            <person name="Lind A.E."/>
            <person name="van Eijk R."/>
            <person name="Schleper C."/>
            <person name="Guy L."/>
            <person name="Ettema T.J."/>
        </authorList>
    </citation>
    <scope>NUCLEOTIDE SEQUENCE</scope>
</reference>
<dbReference type="CDD" id="cd00130">
    <property type="entry name" value="PAS"/>
    <property type="match status" value="2"/>
</dbReference>
<proteinExistence type="predicted"/>
<gene>
    <name evidence="4" type="ORF">LCGC14_0308590</name>
</gene>
<dbReference type="NCBIfam" id="TIGR00229">
    <property type="entry name" value="sensory_box"/>
    <property type="match status" value="2"/>
</dbReference>
<feature type="domain" description="PAS" evidence="1">
    <location>
        <begin position="136"/>
        <end position="189"/>
    </location>
</feature>
<dbReference type="InterPro" id="IPR000160">
    <property type="entry name" value="GGDEF_dom"/>
</dbReference>
<dbReference type="SMART" id="SM00267">
    <property type="entry name" value="GGDEF"/>
    <property type="match status" value="1"/>
</dbReference>
<dbReference type="Pfam" id="PF00989">
    <property type="entry name" value="PAS"/>
    <property type="match status" value="1"/>
</dbReference>
<name>A0A0F9U565_9ZZZZ</name>
<feature type="domain" description="PAC" evidence="2">
    <location>
        <begin position="80"/>
        <end position="135"/>
    </location>
</feature>
<dbReference type="Pfam" id="PF08448">
    <property type="entry name" value="PAS_4"/>
    <property type="match status" value="1"/>
</dbReference>
<dbReference type="SUPFAM" id="SSF55785">
    <property type="entry name" value="PYP-like sensor domain (PAS domain)"/>
    <property type="match status" value="2"/>
</dbReference>
<dbReference type="Gene3D" id="3.30.70.270">
    <property type="match status" value="1"/>
</dbReference>
<dbReference type="InterPro" id="IPR035965">
    <property type="entry name" value="PAS-like_dom_sf"/>
</dbReference>
<dbReference type="InterPro" id="IPR000700">
    <property type="entry name" value="PAS-assoc_C"/>
</dbReference>
<evidence type="ECO:0000313" key="4">
    <source>
        <dbReference type="EMBL" id="KKN82437.1"/>
    </source>
</evidence>
<accession>A0A0F9U565</accession>
<evidence type="ECO:0000259" key="1">
    <source>
        <dbReference type="PROSITE" id="PS50112"/>
    </source>
</evidence>
<feature type="non-terminal residue" evidence="4">
    <location>
        <position position="373"/>
    </location>
</feature>
<dbReference type="InterPro" id="IPR029787">
    <property type="entry name" value="Nucleotide_cyclase"/>
</dbReference>
<organism evidence="4">
    <name type="scientific">marine sediment metagenome</name>
    <dbReference type="NCBI Taxonomy" id="412755"/>
    <lineage>
        <taxon>unclassified sequences</taxon>
        <taxon>metagenomes</taxon>
        <taxon>ecological metagenomes</taxon>
    </lineage>
</organism>
<dbReference type="InterPro" id="IPR000014">
    <property type="entry name" value="PAS"/>
</dbReference>
<dbReference type="SMART" id="SM00091">
    <property type="entry name" value="PAS"/>
    <property type="match status" value="2"/>
</dbReference>
<dbReference type="NCBIfam" id="TIGR00254">
    <property type="entry name" value="GGDEF"/>
    <property type="match status" value="1"/>
</dbReference>
<evidence type="ECO:0000259" key="3">
    <source>
        <dbReference type="PROSITE" id="PS50887"/>
    </source>
</evidence>
<evidence type="ECO:0000259" key="2">
    <source>
        <dbReference type="PROSITE" id="PS50113"/>
    </source>
</evidence>
<dbReference type="InterPro" id="IPR052155">
    <property type="entry name" value="Biofilm_reg_signaling"/>
</dbReference>
<comment type="caution">
    <text evidence="4">The sequence shown here is derived from an EMBL/GenBank/DDBJ whole genome shotgun (WGS) entry which is preliminary data.</text>
</comment>
<dbReference type="PANTHER" id="PTHR44757:SF2">
    <property type="entry name" value="BIOFILM ARCHITECTURE MAINTENANCE PROTEIN MBAA"/>
    <property type="match status" value="1"/>
</dbReference>
<dbReference type="PANTHER" id="PTHR44757">
    <property type="entry name" value="DIGUANYLATE CYCLASE DGCP"/>
    <property type="match status" value="1"/>
</dbReference>
<dbReference type="AlphaFoldDB" id="A0A0F9U565"/>
<dbReference type="Pfam" id="PF00990">
    <property type="entry name" value="GGDEF"/>
    <property type="match status" value="1"/>
</dbReference>
<dbReference type="InterPro" id="IPR013767">
    <property type="entry name" value="PAS_fold"/>
</dbReference>
<dbReference type="SUPFAM" id="SSF55073">
    <property type="entry name" value="Nucleotide cyclase"/>
    <property type="match status" value="1"/>
</dbReference>
<dbReference type="PROSITE" id="PS50113">
    <property type="entry name" value="PAC"/>
    <property type="match status" value="1"/>
</dbReference>
<evidence type="ECO:0008006" key="5">
    <source>
        <dbReference type="Google" id="ProtNLM"/>
    </source>
</evidence>
<protein>
    <recommendedName>
        <fullName evidence="5">Diguanylate cyclase</fullName>
    </recommendedName>
</protein>
<dbReference type="InterPro" id="IPR013656">
    <property type="entry name" value="PAS_4"/>
</dbReference>
<sequence>MNIKKILLDELPGFIDAIAASVAVIDLDGGKPDRVLACNCHFRRMLGIAATDGVGARLRNLLPGYARRDIHAQIEKCVRTVTPVEIVQALDLEGRTFWWRIAAQPILNGAREPGGVLLTCLEITEKIRLENELKTANSRFGAVIQSAYDGIVTVDRQQRIHLFNAAAEEMFGYSAEEIEGKLLNTLIPEKYHDRHGQHLENFTTSPIASRQMSERGGRIFGLAKDGTEFPIEISIAKITVDGATEFTALIRDISERAKLIDELKRQALIDLLTGLPNRRSFYEQAVHQIALARRHERPLSVLMIDLDRFKRINDTRGHPAGDLVLKAMASAGQHILRRSDIFARLGGEEFAVLLPETDEERAIVIAERLRQAV</sequence>